<dbReference type="Gene3D" id="2.60.40.1240">
    <property type="match status" value="1"/>
</dbReference>
<keyword evidence="6" id="KW-1185">Reference proteome</keyword>
<organism evidence="5 6">
    <name type="scientific">Streptomyces gelaticus</name>
    <dbReference type="NCBI Taxonomy" id="285446"/>
    <lineage>
        <taxon>Bacteria</taxon>
        <taxon>Bacillati</taxon>
        <taxon>Actinomycetota</taxon>
        <taxon>Actinomycetes</taxon>
        <taxon>Kitasatosporales</taxon>
        <taxon>Streptomycetaceae</taxon>
        <taxon>Streptomyces</taxon>
    </lineage>
</organism>
<keyword evidence="1" id="KW-0732">Signal</keyword>
<dbReference type="Pfam" id="PF11611">
    <property type="entry name" value="DUF4352"/>
    <property type="match status" value="1"/>
</dbReference>
<feature type="region of interest" description="Disordered" evidence="2">
    <location>
        <begin position="1"/>
        <end position="24"/>
    </location>
</feature>
<dbReference type="InterPro" id="IPR029050">
    <property type="entry name" value="Immunoprotect_excell_Ig-like"/>
</dbReference>
<dbReference type="RefSeq" id="WP_189547000.1">
    <property type="nucleotide sequence ID" value="NZ_BMTF01000023.1"/>
</dbReference>
<evidence type="ECO:0000256" key="1">
    <source>
        <dbReference type="ARBA" id="ARBA00022729"/>
    </source>
</evidence>
<keyword evidence="3" id="KW-0812">Transmembrane</keyword>
<keyword evidence="3" id="KW-0472">Membrane</keyword>
<comment type="caution">
    <text evidence="5">The sequence shown here is derived from an EMBL/GenBank/DDBJ whole genome shotgun (WGS) entry which is preliminary data.</text>
</comment>
<gene>
    <name evidence="5" type="ORF">GCM10015535_55640</name>
</gene>
<feature type="region of interest" description="Disordered" evidence="2">
    <location>
        <begin position="124"/>
        <end position="155"/>
    </location>
</feature>
<feature type="transmembrane region" description="Helical" evidence="3">
    <location>
        <begin position="35"/>
        <end position="68"/>
    </location>
</feature>
<accession>A0ABQ2W7H9</accession>
<reference evidence="6" key="1">
    <citation type="journal article" date="2019" name="Int. J. Syst. Evol. Microbiol.">
        <title>The Global Catalogue of Microorganisms (GCM) 10K type strain sequencing project: providing services to taxonomists for standard genome sequencing and annotation.</title>
        <authorList>
            <consortium name="The Broad Institute Genomics Platform"/>
            <consortium name="The Broad Institute Genome Sequencing Center for Infectious Disease"/>
            <person name="Wu L."/>
            <person name="Ma J."/>
        </authorList>
    </citation>
    <scope>NUCLEOTIDE SEQUENCE [LARGE SCALE GENOMIC DNA]</scope>
    <source>
        <strain evidence="6">JCM 4376</strain>
    </source>
</reference>
<proteinExistence type="predicted"/>
<evidence type="ECO:0000256" key="3">
    <source>
        <dbReference type="SAM" id="Phobius"/>
    </source>
</evidence>
<keyword evidence="3" id="KW-1133">Transmembrane helix</keyword>
<protein>
    <recommendedName>
        <fullName evidence="4">DUF4352 domain-containing protein</fullName>
    </recommendedName>
</protein>
<feature type="compositionally biased region" description="Pro residues" evidence="2">
    <location>
        <begin position="8"/>
        <end position="18"/>
    </location>
</feature>
<dbReference type="EMBL" id="BMTF01000023">
    <property type="protein sequence ID" value="GGV93148.1"/>
    <property type="molecule type" value="Genomic_DNA"/>
</dbReference>
<feature type="transmembrane region" description="Helical" evidence="3">
    <location>
        <begin position="89"/>
        <end position="109"/>
    </location>
</feature>
<name>A0ABQ2W7H9_9ACTN</name>
<evidence type="ECO:0000313" key="6">
    <source>
        <dbReference type="Proteomes" id="UP000660675"/>
    </source>
</evidence>
<evidence type="ECO:0000313" key="5">
    <source>
        <dbReference type="EMBL" id="GGV93148.1"/>
    </source>
</evidence>
<dbReference type="Proteomes" id="UP000660675">
    <property type="component" value="Unassembled WGS sequence"/>
</dbReference>
<sequence length="284" mass="28934">MSQFTQPPQSPQPQPQQPYAPAQMPGVRPARNGLGIAALVLGVIGAVSGLIPFLFWMAGVLGLIALVLGLAGRGRAKRGEATNKGVTTFGAVLGLISLILAVVGAVITFKAVDDAVNDLNKAVSDTTASAEPKPGGDSAKGGGTDKGGADKKDTGKALGAGDSAVYDDDLTVTVGDATSYTPDAYAAGHTKGKKAYRVAVVIENAGKEKFDSALVSVSARAGQDGVDAEQIFDNKVGAGFSGTVLPGKKVTVQFAFDAPADAKNLTVEVNPGFTYDASQWDLKL</sequence>
<feature type="domain" description="DUF4352" evidence="4">
    <location>
        <begin position="164"/>
        <end position="276"/>
    </location>
</feature>
<dbReference type="InterPro" id="IPR029051">
    <property type="entry name" value="DUF4352"/>
</dbReference>
<evidence type="ECO:0000256" key="2">
    <source>
        <dbReference type="SAM" id="MobiDB-lite"/>
    </source>
</evidence>
<evidence type="ECO:0000259" key="4">
    <source>
        <dbReference type="Pfam" id="PF11611"/>
    </source>
</evidence>